<protein>
    <submittedName>
        <fullName evidence="1">Uncharacterized protein</fullName>
    </submittedName>
</protein>
<dbReference type="AlphaFoldDB" id="A0A085LKJ9"/>
<keyword evidence="2" id="KW-1185">Reference proteome</keyword>
<organism evidence="1 2">
    <name type="scientific">Trichuris suis</name>
    <name type="common">pig whipworm</name>
    <dbReference type="NCBI Taxonomy" id="68888"/>
    <lineage>
        <taxon>Eukaryota</taxon>
        <taxon>Metazoa</taxon>
        <taxon>Ecdysozoa</taxon>
        <taxon>Nematoda</taxon>
        <taxon>Enoplea</taxon>
        <taxon>Dorylaimia</taxon>
        <taxon>Trichinellida</taxon>
        <taxon>Trichuridae</taxon>
        <taxon>Trichuris</taxon>
    </lineage>
</organism>
<sequence>MNADCGRGLGSKFRVFCFSDIRFEAVECHAVFPGTLCSRTANHMVECGNVSDAFSRTRKATCNVPFFSRYFSISRRIPWSASVVLLAFLNPCWLSVMCMMSLSLPSTIRSKSSGCGLLVELA</sequence>
<proteinExistence type="predicted"/>
<name>A0A085LKJ9_9BILA</name>
<dbReference type="EMBL" id="KL363478">
    <property type="protein sequence ID" value="KFD45495.1"/>
    <property type="molecule type" value="Genomic_DNA"/>
</dbReference>
<reference evidence="1 2" key="1">
    <citation type="journal article" date="2014" name="Nat. Genet.">
        <title>Genome and transcriptome of the porcine whipworm Trichuris suis.</title>
        <authorList>
            <person name="Jex A.R."/>
            <person name="Nejsum P."/>
            <person name="Schwarz E.M."/>
            <person name="Hu L."/>
            <person name="Young N.D."/>
            <person name="Hall R.S."/>
            <person name="Korhonen P.K."/>
            <person name="Liao S."/>
            <person name="Thamsborg S."/>
            <person name="Xia J."/>
            <person name="Xu P."/>
            <person name="Wang S."/>
            <person name="Scheerlinck J.P."/>
            <person name="Hofmann A."/>
            <person name="Sternberg P.W."/>
            <person name="Wang J."/>
            <person name="Gasser R.B."/>
        </authorList>
    </citation>
    <scope>NUCLEOTIDE SEQUENCE [LARGE SCALE GENOMIC DNA]</scope>
    <source>
        <strain evidence="1">DCEP-RM93M</strain>
    </source>
</reference>
<gene>
    <name evidence="1" type="ORF">M513_13634</name>
</gene>
<evidence type="ECO:0000313" key="2">
    <source>
        <dbReference type="Proteomes" id="UP000030764"/>
    </source>
</evidence>
<dbReference type="Proteomes" id="UP000030764">
    <property type="component" value="Unassembled WGS sequence"/>
</dbReference>
<feature type="non-terminal residue" evidence="1">
    <location>
        <position position="122"/>
    </location>
</feature>
<accession>A0A085LKJ9</accession>
<evidence type="ECO:0000313" key="1">
    <source>
        <dbReference type="EMBL" id="KFD45495.1"/>
    </source>
</evidence>